<evidence type="ECO:0000256" key="1">
    <source>
        <dbReference type="ARBA" id="ARBA00004123"/>
    </source>
</evidence>
<comment type="subcellular location">
    <subcellularLocation>
        <location evidence="1">Nucleus</location>
    </subcellularLocation>
</comment>
<dbReference type="Proteomes" id="UP001610728">
    <property type="component" value="Unassembled WGS sequence"/>
</dbReference>
<dbReference type="PANTHER" id="PTHR12765">
    <property type="entry name" value="RED PROTEIN IK FACTOR CYTOKINE IK"/>
    <property type="match status" value="1"/>
</dbReference>
<feature type="compositionally biased region" description="Acidic residues" evidence="3">
    <location>
        <begin position="337"/>
        <end position="351"/>
    </location>
</feature>
<accession>A0ABR4MTT5</accession>
<evidence type="ECO:0000313" key="5">
    <source>
        <dbReference type="EMBL" id="KAL2891680.1"/>
    </source>
</evidence>
<dbReference type="Pfam" id="PF07808">
    <property type="entry name" value="RED_N"/>
    <property type="match status" value="1"/>
</dbReference>
<organism evidence="5 6">
    <name type="scientific">Ceratocystis lukuohia</name>
    <dbReference type="NCBI Taxonomy" id="2019550"/>
    <lineage>
        <taxon>Eukaryota</taxon>
        <taxon>Fungi</taxon>
        <taxon>Dikarya</taxon>
        <taxon>Ascomycota</taxon>
        <taxon>Pezizomycotina</taxon>
        <taxon>Sordariomycetes</taxon>
        <taxon>Hypocreomycetidae</taxon>
        <taxon>Microascales</taxon>
        <taxon>Ceratocystidaceae</taxon>
        <taxon>Ceratocystis</taxon>
    </lineage>
</organism>
<dbReference type="GeneID" id="98115284"/>
<feature type="compositionally biased region" description="Basic and acidic residues" evidence="3">
    <location>
        <begin position="493"/>
        <end position="504"/>
    </location>
</feature>
<feature type="region of interest" description="Disordered" evidence="3">
    <location>
        <begin position="436"/>
        <end position="559"/>
    </location>
</feature>
<feature type="compositionally biased region" description="Basic and acidic residues" evidence="3">
    <location>
        <begin position="548"/>
        <end position="559"/>
    </location>
</feature>
<sequence length="559" mass="60910">MNNDQFRNLVVASTQKAAAEAADSRSSSPPIQQSSSTHRLAPKSKGTFARKNDTRYNPKASERMRQAQHQKLFKSAAPKGVKLATGYTDRTQNRHDDDERVVEIQELERQLKEKEIDRATFERRRDEITSGDVHATHLVKGLDFKLLKRVRQGEDVFGSSGTKPTANIAGQDEALGSQEADSIDDALDDVLGNEVKAVAREKTAKKGQLSTVTTAPGQKRTRNQILADLKAARAAAKTQQAEGNAVGLRFKKIGAKQTPGSRIEIDRNGNEVLIIIDEDGHEKRKVRKAPVPAANTSSATTEGQNNEDILGHMMPDPNAAPLGMEVPEAYQSRKEQEDEDDDVNIFDDAGSDYDPLAGLDSGSDSDSGEEKDAKSEAKSLPSNDSEKDQVSLSTTAGPKNYFKDSKGVLASEQSLQGPSWSDPALQAVLKKAATLKPLGTDNSDDENEDSHDPEAAARKEKRRKMLQQDDRDAQDMDMGFGTSRFEDEEEADESAKIRLSRWTDDLAGGDGDGDGDDVAGQGREGKTQRKRGGKKRKGDGNSAADVMRIVEQRRAAGQL</sequence>
<evidence type="ECO:0000259" key="4">
    <source>
        <dbReference type="Pfam" id="PF07808"/>
    </source>
</evidence>
<dbReference type="EMBL" id="JABSNW010000001">
    <property type="protein sequence ID" value="KAL2891680.1"/>
    <property type="molecule type" value="Genomic_DNA"/>
</dbReference>
<feature type="compositionally biased region" description="Basic and acidic residues" evidence="3">
    <location>
        <begin position="368"/>
        <end position="377"/>
    </location>
</feature>
<feature type="compositionally biased region" description="Polar residues" evidence="3">
    <location>
        <begin position="294"/>
        <end position="307"/>
    </location>
</feature>
<protein>
    <recommendedName>
        <fullName evidence="4">RED-like N-terminal domain-containing protein</fullName>
    </recommendedName>
</protein>
<gene>
    <name evidence="5" type="ORF">HOO65_011038</name>
</gene>
<feature type="compositionally biased region" description="Basic and acidic residues" evidence="3">
    <location>
        <begin position="50"/>
        <end position="65"/>
    </location>
</feature>
<feature type="compositionally biased region" description="Low complexity" evidence="3">
    <location>
        <begin position="17"/>
        <end position="36"/>
    </location>
</feature>
<proteinExistence type="predicted"/>
<evidence type="ECO:0000256" key="2">
    <source>
        <dbReference type="ARBA" id="ARBA00023242"/>
    </source>
</evidence>
<feature type="domain" description="RED-like N-terminal" evidence="4">
    <location>
        <begin position="71"/>
        <end position="152"/>
    </location>
</feature>
<feature type="region of interest" description="Disordered" evidence="3">
    <location>
        <begin position="277"/>
        <end position="403"/>
    </location>
</feature>
<dbReference type="InterPro" id="IPR039896">
    <property type="entry name" value="Red-like"/>
</dbReference>
<feature type="compositionally biased region" description="Polar residues" evidence="3">
    <location>
        <begin position="1"/>
        <end position="16"/>
    </location>
</feature>
<dbReference type="RefSeq" id="XP_070862860.1">
    <property type="nucleotide sequence ID" value="XM_071005681.1"/>
</dbReference>
<evidence type="ECO:0000256" key="3">
    <source>
        <dbReference type="SAM" id="MobiDB-lite"/>
    </source>
</evidence>
<evidence type="ECO:0000313" key="6">
    <source>
        <dbReference type="Proteomes" id="UP001610728"/>
    </source>
</evidence>
<dbReference type="InterPro" id="IPR012916">
    <property type="entry name" value="RED_N"/>
</dbReference>
<keyword evidence="2" id="KW-0539">Nucleus</keyword>
<feature type="compositionally biased region" description="Basic residues" evidence="3">
    <location>
        <begin position="528"/>
        <end position="537"/>
    </location>
</feature>
<reference evidence="5 6" key="1">
    <citation type="submission" date="2020-05" db="EMBL/GenBank/DDBJ databases">
        <title>Ceratocystis lukuohia genome.</title>
        <authorList>
            <person name="Harrington T.C."/>
            <person name="Kim K."/>
            <person name="Mayers C.G."/>
        </authorList>
    </citation>
    <scope>NUCLEOTIDE SEQUENCE [LARGE SCALE GENOMIC DNA]</scope>
    <source>
        <strain evidence="5 6">C4212</strain>
    </source>
</reference>
<name>A0ABR4MTT5_9PEZI</name>
<comment type="caution">
    <text evidence="5">The sequence shown here is derived from an EMBL/GenBank/DDBJ whole genome shotgun (WGS) entry which is preliminary data.</text>
</comment>
<feature type="region of interest" description="Disordered" evidence="3">
    <location>
        <begin position="1"/>
        <end position="98"/>
    </location>
</feature>
<keyword evidence="6" id="KW-1185">Reference proteome</keyword>
<feature type="compositionally biased region" description="Low complexity" evidence="3">
    <location>
        <begin position="356"/>
        <end position="365"/>
    </location>
</feature>